<dbReference type="AlphaFoldDB" id="A0A1T4W2T6"/>
<dbReference type="PROSITE" id="PS51257">
    <property type="entry name" value="PROKAR_LIPOPROTEIN"/>
    <property type="match status" value="1"/>
</dbReference>
<dbReference type="Gene3D" id="2.40.128.130">
    <property type="entry name" value="Autotransporter beta-domain"/>
    <property type="match status" value="1"/>
</dbReference>
<gene>
    <name evidence="3" type="ORF">SAMN02745704_00153</name>
</gene>
<proteinExistence type="predicted"/>
<feature type="domain" description="Autotransporter" evidence="2">
    <location>
        <begin position="105"/>
        <end position="352"/>
    </location>
</feature>
<evidence type="ECO:0000256" key="1">
    <source>
        <dbReference type="SAM" id="SignalP"/>
    </source>
</evidence>
<dbReference type="EMBL" id="FUYC01000001">
    <property type="protein sequence ID" value="SKA71507.1"/>
    <property type="molecule type" value="Genomic_DNA"/>
</dbReference>
<dbReference type="Pfam" id="PF03797">
    <property type="entry name" value="Autotransporter"/>
    <property type="match status" value="1"/>
</dbReference>
<accession>A0A1T4W2T6</accession>
<dbReference type="PROSITE" id="PS51208">
    <property type="entry name" value="AUTOTRANSPORTER"/>
    <property type="match status" value="1"/>
</dbReference>
<evidence type="ECO:0000259" key="2">
    <source>
        <dbReference type="PROSITE" id="PS51208"/>
    </source>
</evidence>
<evidence type="ECO:0000313" key="3">
    <source>
        <dbReference type="EMBL" id="SKA71507.1"/>
    </source>
</evidence>
<dbReference type="InterPro" id="IPR005546">
    <property type="entry name" value="Autotransporte_beta"/>
</dbReference>
<feature type="signal peptide" evidence="1">
    <location>
        <begin position="1"/>
        <end position="23"/>
    </location>
</feature>
<evidence type="ECO:0000313" key="4">
    <source>
        <dbReference type="Proteomes" id="UP000190027"/>
    </source>
</evidence>
<dbReference type="InterPro" id="IPR036709">
    <property type="entry name" value="Autotransporte_beta_dom_sf"/>
</dbReference>
<protein>
    <submittedName>
        <fullName evidence="3">Autotransporter beta-domain-containing protein</fullName>
    </submittedName>
</protein>
<reference evidence="3 4" key="1">
    <citation type="submission" date="2017-02" db="EMBL/GenBank/DDBJ databases">
        <authorList>
            <person name="Peterson S.W."/>
        </authorList>
    </citation>
    <scope>NUCLEOTIDE SEQUENCE [LARGE SCALE GENOMIC DNA]</scope>
    <source>
        <strain evidence="3 4">DSM 16080</strain>
    </source>
</reference>
<keyword evidence="4" id="KW-1185">Reference proteome</keyword>
<dbReference type="OrthoDB" id="5445128at2"/>
<keyword evidence="1" id="KW-0732">Signal</keyword>
<organism evidence="3 4">
    <name type="scientific">Paucidesulfovibrio gracilis DSM 16080</name>
    <dbReference type="NCBI Taxonomy" id="1121449"/>
    <lineage>
        <taxon>Bacteria</taxon>
        <taxon>Pseudomonadati</taxon>
        <taxon>Thermodesulfobacteriota</taxon>
        <taxon>Desulfovibrionia</taxon>
        <taxon>Desulfovibrionales</taxon>
        <taxon>Desulfovibrionaceae</taxon>
        <taxon>Paucidesulfovibrio</taxon>
    </lineage>
</organism>
<feature type="chain" id="PRO_5012346074" evidence="1">
    <location>
        <begin position="24"/>
        <end position="352"/>
    </location>
</feature>
<dbReference type="SUPFAM" id="SSF103515">
    <property type="entry name" value="Autotransporter"/>
    <property type="match status" value="1"/>
</dbReference>
<dbReference type="RefSeq" id="WP_144019036.1">
    <property type="nucleotide sequence ID" value="NZ_FUYC01000001.1"/>
</dbReference>
<sequence>MKKFLSGGAVILLLLATAGFACAANGEQVVSNDVVRATSTVQANTVVARVANIAGGFGGGGFGGGGGGGVGFGGNQGASLAPKDGKAPAFAFNAGMTDDGLSAGEEGARFGVWGLGMYTSFSNGDEETEYDADLYTAMVGGDWRVTDDLLVGVALGYEYLDLDKKYGNGGSLETDGSYTIMPYLGYTIIPGTVIDAAFGYTSTEYEDDNGIATGDYDSERYVSSIGLSQYFSYDAWDFSGRVGYLYVHGDQSDYDRNGANVDNADSFLGQLSVGAKAAYNFEGWQPYVGVNYLLDTVTSARPVNSDYDEFEGIVGVNCFAVDQWKFGAEFGTSIDRSQYESYRSTLTVRYEF</sequence>
<dbReference type="STRING" id="1121449.SAMN02745704_00153"/>
<dbReference type="Proteomes" id="UP000190027">
    <property type="component" value="Unassembled WGS sequence"/>
</dbReference>
<dbReference type="SMART" id="SM00869">
    <property type="entry name" value="Autotransporter"/>
    <property type="match status" value="1"/>
</dbReference>
<name>A0A1T4W2T6_9BACT</name>